<keyword evidence="3" id="KW-1185">Reference proteome</keyword>
<dbReference type="Pfam" id="PF01979">
    <property type="entry name" value="Amidohydro_1"/>
    <property type="match status" value="1"/>
</dbReference>
<accession>A0A846VZS0</accession>
<dbReference type="PANTHER" id="PTHR43135">
    <property type="entry name" value="ALPHA-D-RIBOSE 1-METHYLPHOSPHONATE 5-TRIPHOSPHATE DIPHOSPHATASE"/>
    <property type="match status" value="1"/>
</dbReference>
<dbReference type="Proteomes" id="UP000572007">
    <property type="component" value="Unassembled WGS sequence"/>
</dbReference>
<dbReference type="SUPFAM" id="SSF51556">
    <property type="entry name" value="Metallo-dependent hydrolases"/>
    <property type="match status" value="1"/>
</dbReference>
<dbReference type="GO" id="GO:0016810">
    <property type="term" value="F:hydrolase activity, acting on carbon-nitrogen (but not peptide) bonds"/>
    <property type="evidence" value="ECO:0007669"/>
    <property type="project" value="InterPro"/>
</dbReference>
<evidence type="ECO:0000259" key="1">
    <source>
        <dbReference type="Pfam" id="PF01979"/>
    </source>
</evidence>
<protein>
    <submittedName>
        <fullName evidence="2">Amidohydrolase family protein</fullName>
    </submittedName>
</protein>
<dbReference type="Gene3D" id="3.40.50.10910">
    <property type="entry name" value="Amidohydrolase"/>
    <property type="match status" value="1"/>
</dbReference>
<dbReference type="Gene3D" id="2.30.40.10">
    <property type="entry name" value="Urease, subunit C, domain 1"/>
    <property type="match status" value="1"/>
</dbReference>
<dbReference type="AlphaFoldDB" id="A0A846VZS0"/>
<evidence type="ECO:0000313" key="3">
    <source>
        <dbReference type="Proteomes" id="UP000572007"/>
    </source>
</evidence>
<dbReference type="Gene3D" id="1.20.58.520">
    <property type="entry name" value="Amidohydrolase"/>
    <property type="match status" value="1"/>
</dbReference>
<reference evidence="2 3" key="1">
    <citation type="submission" date="2020-04" db="EMBL/GenBank/DDBJ databases">
        <title>MicrobeNet Type strains.</title>
        <authorList>
            <person name="Nicholson A.C."/>
        </authorList>
    </citation>
    <scope>NUCLEOTIDE SEQUENCE [LARGE SCALE GENOMIC DNA]</scope>
    <source>
        <strain evidence="2 3">DSM 44960</strain>
    </source>
</reference>
<keyword evidence="2" id="KW-0378">Hydrolase</keyword>
<dbReference type="Gene3D" id="3.30.110.90">
    <property type="entry name" value="Amidohydrolase"/>
    <property type="match status" value="1"/>
</dbReference>
<dbReference type="PANTHER" id="PTHR43135:SF3">
    <property type="entry name" value="ALPHA-D-RIBOSE 1-METHYLPHOSPHONATE 5-TRIPHOSPHATE DIPHOSPHATASE"/>
    <property type="match status" value="1"/>
</dbReference>
<evidence type="ECO:0000313" key="2">
    <source>
        <dbReference type="EMBL" id="NKX86255.1"/>
    </source>
</evidence>
<dbReference type="RefSeq" id="WP_067638471.1">
    <property type="nucleotide sequence ID" value="NZ_JAAXOM010000001.1"/>
</dbReference>
<dbReference type="InterPro" id="IPR032466">
    <property type="entry name" value="Metal_Hydrolase"/>
</dbReference>
<feature type="domain" description="Amidohydrolase-related" evidence="1">
    <location>
        <begin position="47"/>
        <end position="367"/>
    </location>
</feature>
<proteinExistence type="predicted"/>
<dbReference type="InterPro" id="IPR006680">
    <property type="entry name" value="Amidohydro-rel"/>
</dbReference>
<comment type="caution">
    <text evidence="2">The sequence shown here is derived from an EMBL/GenBank/DDBJ whole genome shotgun (WGS) entry which is preliminary data.</text>
</comment>
<name>A0A846VZS0_9NOCA</name>
<dbReference type="InterPro" id="IPR011059">
    <property type="entry name" value="Metal-dep_hydrolase_composite"/>
</dbReference>
<gene>
    <name evidence="2" type="ORF">HGA10_02865</name>
</gene>
<organism evidence="2 3">
    <name type="scientific">Nocardia coubleae</name>
    <dbReference type="NCBI Taxonomy" id="356147"/>
    <lineage>
        <taxon>Bacteria</taxon>
        <taxon>Bacillati</taxon>
        <taxon>Actinomycetota</taxon>
        <taxon>Actinomycetes</taxon>
        <taxon>Mycobacteriales</taxon>
        <taxon>Nocardiaceae</taxon>
        <taxon>Nocardia</taxon>
    </lineage>
</organism>
<dbReference type="SUPFAM" id="SSF51338">
    <property type="entry name" value="Composite domain of metallo-dependent hydrolases"/>
    <property type="match status" value="1"/>
</dbReference>
<sequence length="373" mass="39164">MRTRISDVRVFDGERSVDNTSVLIEGDRIVVDDHAPAEVEVDGTGRTVLPGLIDCHTHIFDGDLARALTFGVTTELDMFCLPEVLPAQRALAATRDDVADFLSAGTLATAPGGHPSQLLAAPGVAELGLAPFDTISGPEEAADFVGARLAEGADYLKIVVDDGAVHGAELPVLSTATATALTEEAHRAGLRVIAHAITEGEVRIALDAGVDGLAHVWTDISPHTADLVERVATENVFVVSTLVYFETLGHQHENAADCARPGSFEDALSVARALYRAGAPLLAGTDANPFAPTHGASLHRELVLLSEIGLSPLEVLAAATSRPADRFGLADRGRIAPGSRADLLLVEGDPTTDITATGAIADVWRRGVRQVRR</sequence>
<dbReference type="EMBL" id="JAAXOM010000001">
    <property type="protein sequence ID" value="NKX86255.1"/>
    <property type="molecule type" value="Genomic_DNA"/>
</dbReference>
<dbReference type="InterPro" id="IPR051781">
    <property type="entry name" value="Metallo-dep_Hydrolase"/>
</dbReference>